<protein>
    <submittedName>
        <fullName evidence="2">Uncharacterized protein</fullName>
    </submittedName>
</protein>
<feature type="transmembrane region" description="Helical" evidence="1">
    <location>
        <begin position="132"/>
        <end position="152"/>
    </location>
</feature>
<reference evidence="2 3" key="1">
    <citation type="submission" date="2019-11" db="EMBL/GenBank/DDBJ databases">
        <authorList>
            <person name="Dong K."/>
        </authorList>
    </citation>
    <scope>NUCLEOTIDE SEQUENCE [LARGE SCALE GENOMIC DNA]</scope>
    <source>
        <strain evidence="2 3">NBRC 112902</strain>
    </source>
</reference>
<keyword evidence="1" id="KW-1133">Transmembrane helix</keyword>
<organism evidence="2 3">
    <name type="scientific">Paracoccus litorisediminis</name>
    <dbReference type="NCBI Taxonomy" id="2006130"/>
    <lineage>
        <taxon>Bacteria</taxon>
        <taxon>Pseudomonadati</taxon>
        <taxon>Pseudomonadota</taxon>
        <taxon>Alphaproteobacteria</taxon>
        <taxon>Rhodobacterales</taxon>
        <taxon>Paracoccaceae</taxon>
        <taxon>Paracoccus</taxon>
    </lineage>
</organism>
<dbReference type="EMBL" id="WMIG01000027">
    <property type="protein sequence ID" value="MTH62193.1"/>
    <property type="molecule type" value="Genomic_DNA"/>
</dbReference>
<evidence type="ECO:0000256" key="1">
    <source>
        <dbReference type="SAM" id="Phobius"/>
    </source>
</evidence>
<proteinExistence type="predicted"/>
<gene>
    <name evidence="2" type="ORF">GL300_23650</name>
</gene>
<comment type="caution">
    <text evidence="2">The sequence shown here is derived from an EMBL/GenBank/DDBJ whole genome shotgun (WGS) entry which is preliminary data.</text>
</comment>
<dbReference type="Proteomes" id="UP000449846">
    <property type="component" value="Unassembled WGS sequence"/>
</dbReference>
<dbReference type="RefSeq" id="WP_155042145.1">
    <property type="nucleotide sequence ID" value="NZ_WMIG01000027.1"/>
</dbReference>
<keyword evidence="3" id="KW-1185">Reference proteome</keyword>
<sequence>MAPMPPALQRDPELREMVALLGEVVAGMSGRLDHQGERIDALLALVAETRDAAVSVKAQNDPQRSGQLIGDEVAQILDPVLTHFADSAVLLRKSLADTKTRLQELEAAEHQVLEYLRNELVASKRWRLQRRWVWIGAMGAGIGMAAVTAMMIGS</sequence>
<evidence type="ECO:0000313" key="2">
    <source>
        <dbReference type="EMBL" id="MTH62193.1"/>
    </source>
</evidence>
<dbReference type="AlphaFoldDB" id="A0A844HP87"/>
<dbReference type="OrthoDB" id="7876532at2"/>
<evidence type="ECO:0000313" key="3">
    <source>
        <dbReference type="Proteomes" id="UP000449846"/>
    </source>
</evidence>
<name>A0A844HP87_9RHOB</name>
<accession>A0A844HP87</accession>
<keyword evidence="1" id="KW-0472">Membrane</keyword>
<keyword evidence="1" id="KW-0812">Transmembrane</keyword>